<organism evidence="2 3">
    <name type="scientific">Dactylellina haptotyla (strain CBS 200.50)</name>
    <name type="common">Nematode-trapping fungus</name>
    <name type="synonym">Monacrosporium haptotylum</name>
    <dbReference type="NCBI Taxonomy" id="1284197"/>
    <lineage>
        <taxon>Eukaryota</taxon>
        <taxon>Fungi</taxon>
        <taxon>Dikarya</taxon>
        <taxon>Ascomycota</taxon>
        <taxon>Pezizomycotina</taxon>
        <taxon>Orbiliomycetes</taxon>
        <taxon>Orbiliales</taxon>
        <taxon>Orbiliaceae</taxon>
        <taxon>Dactylellina</taxon>
    </lineage>
</organism>
<sequence length="415" mass="47406">MATALHTSPQGEQRLLSHLNSFEQYQIQKSRSFTTENVPRSRMSDQNLIFDLDAHLDNYDPYLEPEIFRDESHETLPDRPGLKRRRSGLSRTSDYTSSTRSTPGKSRHQVSVPHGAPNSRNLRLTRNNTPENSRVLPQEQPTPTRRRNRSLPSQVRARISTILLDSETEEQPSPRSLPRSILRSSLDSQNARNRNRVSFASQDHLLEFKNDQINPIKEARHKWVTRRRTSLAAQELEEEGQTEEEAMESASAYGPGYSATSLRSSKSTPRVSGESSRARERYPSEPYPYPRPFRQNASGARYPREQDRRDSTRAFGDPLKLRQGSGLQTSHPGAPPSRSHENRHRHIHGYQSCEHEFLDPMDCSCDTPDKRVEVEGECKDCAAEKAELEDKKPGKGDETGTNSTWWRKLGKKIIL</sequence>
<dbReference type="OrthoDB" id="5430226at2759"/>
<evidence type="ECO:0000313" key="2">
    <source>
        <dbReference type="EMBL" id="EPS36473.1"/>
    </source>
</evidence>
<dbReference type="AlphaFoldDB" id="S8BBE1"/>
<dbReference type="OMA" id="RSHENRH"/>
<feature type="compositionally biased region" description="Low complexity" evidence="1">
    <location>
        <begin position="120"/>
        <end position="129"/>
    </location>
</feature>
<evidence type="ECO:0000313" key="3">
    <source>
        <dbReference type="Proteomes" id="UP000015100"/>
    </source>
</evidence>
<reference evidence="2 3" key="1">
    <citation type="journal article" date="2013" name="PLoS Genet.">
        <title>Genomic mechanisms accounting for the adaptation to parasitism in nematode-trapping fungi.</title>
        <authorList>
            <person name="Meerupati T."/>
            <person name="Andersson K.M."/>
            <person name="Friman E."/>
            <person name="Kumar D."/>
            <person name="Tunlid A."/>
            <person name="Ahren D."/>
        </authorList>
    </citation>
    <scope>NUCLEOTIDE SEQUENCE [LARGE SCALE GENOMIC DNA]</scope>
    <source>
        <strain evidence="2 3">CBS 200.50</strain>
    </source>
</reference>
<feature type="compositionally biased region" description="Acidic residues" evidence="1">
    <location>
        <begin position="235"/>
        <end position="247"/>
    </location>
</feature>
<name>S8BBE1_DACHA</name>
<gene>
    <name evidence="2" type="ORF">H072_10041</name>
</gene>
<reference evidence="3" key="2">
    <citation type="submission" date="2013-04" db="EMBL/GenBank/DDBJ databases">
        <title>Genomic mechanisms accounting for the adaptation to parasitism in nematode-trapping fungi.</title>
        <authorList>
            <person name="Ahren D.G."/>
        </authorList>
    </citation>
    <scope>NUCLEOTIDE SEQUENCE [LARGE SCALE GENOMIC DNA]</scope>
    <source>
        <strain evidence="3">CBS 200.50</strain>
    </source>
</reference>
<feature type="region of interest" description="Disordered" evidence="1">
    <location>
        <begin position="70"/>
        <end position="195"/>
    </location>
</feature>
<protein>
    <submittedName>
        <fullName evidence="2">Uncharacterized protein</fullName>
    </submittedName>
</protein>
<dbReference type="EMBL" id="AQGS01000906">
    <property type="protein sequence ID" value="EPS36473.1"/>
    <property type="molecule type" value="Genomic_DNA"/>
</dbReference>
<comment type="caution">
    <text evidence="2">The sequence shown here is derived from an EMBL/GenBank/DDBJ whole genome shotgun (WGS) entry which is preliminary data.</text>
</comment>
<feature type="compositionally biased region" description="Low complexity" evidence="1">
    <location>
        <begin position="173"/>
        <end position="188"/>
    </location>
</feature>
<feature type="compositionally biased region" description="Low complexity" evidence="1">
    <location>
        <begin position="90"/>
        <end position="102"/>
    </location>
</feature>
<dbReference type="HOGENOM" id="CLU_662253_0_0_1"/>
<keyword evidence="3" id="KW-1185">Reference proteome</keyword>
<evidence type="ECO:0000256" key="1">
    <source>
        <dbReference type="SAM" id="MobiDB-lite"/>
    </source>
</evidence>
<accession>S8BBE1</accession>
<proteinExistence type="predicted"/>
<dbReference type="Proteomes" id="UP000015100">
    <property type="component" value="Unassembled WGS sequence"/>
</dbReference>
<feature type="compositionally biased region" description="Polar residues" evidence="1">
    <location>
        <begin position="258"/>
        <end position="275"/>
    </location>
</feature>
<feature type="region of interest" description="Disordered" evidence="1">
    <location>
        <begin position="234"/>
        <end position="345"/>
    </location>
</feature>
<feature type="compositionally biased region" description="Basic and acidic residues" evidence="1">
    <location>
        <begin position="302"/>
        <end position="312"/>
    </location>
</feature>
<feature type="compositionally biased region" description="Basic and acidic residues" evidence="1">
    <location>
        <begin position="70"/>
        <end position="81"/>
    </location>
</feature>